<dbReference type="Proteomes" id="UP000004506">
    <property type="component" value="Unassembled WGS sequence"/>
</dbReference>
<feature type="transmembrane region" description="Helical" evidence="1">
    <location>
        <begin position="34"/>
        <end position="53"/>
    </location>
</feature>
<gene>
    <name evidence="2" type="ORF">PROSTU_04731</name>
</gene>
<accession>A0AA86YEE7</accession>
<sequence length="75" mass="9028">MFLFNIQLCFACLFFLFSLSHSMSDLFIFIGTHFFVFIFISRCHYFLMIMMLLRIMHLSEGEIDCFIYPSNKMSE</sequence>
<dbReference type="EMBL" id="ABJD02000118">
    <property type="protein sequence ID" value="EDU57486.1"/>
    <property type="molecule type" value="Genomic_DNA"/>
</dbReference>
<evidence type="ECO:0000313" key="3">
    <source>
        <dbReference type="Proteomes" id="UP000004506"/>
    </source>
</evidence>
<organism evidence="2 3">
    <name type="scientific">Providencia stuartii ATCC 25827</name>
    <dbReference type="NCBI Taxonomy" id="471874"/>
    <lineage>
        <taxon>Bacteria</taxon>
        <taxon>Pseudomonadati</taxon>
        <taxon>Pseudomonadota</taxon>
        <taxon>Gammaproteobacteria</taxon>
        <taxon>Enterobacterales</taxon>
        <taxon>Morganellaceae</taxon>
        <taxon>Providencia</taxon>
    </lineage>
</organism>
<evidence type="ECO:0000313" key="2">
    <source>
        <dbReference type="EMBL" id="EDU57486.1"/>
    </source>
</evidence>
<dbReference type="AlphaFoldDB" id="A0AA86YEE7"/>
<evidence type="ECO:0000256" key="1">
    <source>
        <dbReference type="SAM" id="Phobius"/>
    </source>
</evidence>
<keyword evidence="1" id="KW-0812">Transmembrane</keyword>
<keyword evidence="1" id="KW-1133">Transmembrane helix</keyword>
<reference evidence="2 3" key="3">
    <citation type="submission" date="2008-05" db="EMBL/GenBank/DDBJ databases">
        <authorList>
            <person name="Fulton L."/>
            <person name="Clifton S."/>
            <person name="Fulton B."/>
            <person name="Xu J."/>
            <person name="Minx P."/>
            <person name="Pepin K.H."/>
            <person name="Johnson M."/>
            <person name="Thiruvilangam P."/>
            <person name="Bhonagiri V."/>
            <person name="Nash W.E."/>
            <person name="Mardis E.R."/>
            <person name="Wilson R.K."/>
        </authorList>
    </citation>
    <scope>NUCLEOTIDE SEQUENCE [LARGE SCALE GENOMIC DNA]</scope>
    <source>
        <strain evidence="2 3">ATCC 25827</strain>
    </source>
</reference>
<protein>
    <submittedName>
        <fullName evidence="2">Uncharacterized protein</fullName>
    </submittedName>
</protein>
<reference evidence="3" key="1">
    <citation type="submission" date="2008-04" db="EMBL/GenBank/DDBJ databases">
        <title>Draft genome sequence of Providencia stuartii (ATCC 25827).</title>
        <authorList>
            <person name="Sudarsanam P."/>
            <person name="Ley R."/>
            <person name="Guruge J."/>
            <person name="Turnbaugh P.J."/>
            <person name="Mahowald M."/>
            <person name="Liep D."/>
            <person name="Gordon J."/>
        </authorList>
    </citation>
    <scope>NUCLEOTIDE SEQUENCE [LARGE SCALE GENOMIC DNA]</scope>
    <source>
        <strain evidence="3">ATCC 25827</strain>
    </source>
</reference>
<name>A0AA86YEE7_PROST</name>
<reference evidence="3" key="2">
    <citation type="submission" date="2008-04" db="EMBL/GenBank/DDBJ databases">
        <title>Draft genome sequence of Providencia stuartii(ATCC 25827).</title>
        <authorList>
            <person name="Sudarsanam P."/>
            <person name="Ley R."/>
            <person name="Guruge J."/>
            <person name="Turnbaugh P.J."/>
            <person name="Mahowald M."/>
            <person name="Liep D."/>
            <person name="Gordon J."/>
        </authorList>
    </citation>
    <scope>NUCLEOTIDE SEQUENCE [LARGE SCALE GENOMIC DNA]</scope>
    <source>
        <strain evidence="3">ATCC 25827</strain>
    </source>
</reference>
<proteinExistence type="predicted"/>
<keyword evidence="1" id="KW-0472">Membrane</keyword>
<comment type="caution">
    <text evidence="2">The sequence shown here is derived from an EMBL/GenBank/DDBJ whole genome shotgun (WGS) entry which is preliminary data.</text>
</comment>